<gene>
    <name evidence="1" type="ORF">MENTE1834_LOCUS40946</name>
</gene>
<protein>
    <submittedName>
        <fullName evidence="1">Uncharacterized protein</fullName>
    </submittedName>
</protein>
<proteinExistence type="predicted"/>
<keyword evidence="2" id="KW-1185">Reference proteome</keyword>
<organism evidence="1 2">
    <name type="scientific">Meloidogyne enterolobii</name>
    <name type="common">Root-knot nematode worm</name>
    <name type="synonym">Meloidogyne mayaguensis</name>
    <dbReference type="NCBI Taxonomy" id="390850"/>
    <lineage>
        <taxon>Eukaryota</taxon>
        <taxon>Metazoa</taxon>
        <taxon>Ecdysozoa</taxon>
        <taxon>Nematoda</taxon>
        <taxon>Chromadorea</taxon>
        <taxon>Rhabditida</taxon>
        <taxon>Tylenchina</taxon>
        <taxon>Tylenchomorpha</taxon>
        <taxon>Tylenchoidea</taxon>
        <taxon>Meloidogynidae</taxon>
        <taxon>Meloidogyninae</taxon>
        <taxon>Meloidogyne</taxon>
    </lineage>
</organism>
<dbReference type="EMBL" id="CAVMJV010000098">
    <property type="protein sequence ID" value="CAK5095607.1"/>
    <property type="molecule type" value="Genomic_DNA"/>
</dbReference>
<reference evidence="1" key="1">
    <citation type="submission" date="2023-11" db="EMBL/GenBank/DDBJ databases">
        <authorList>
            <person name="Poullet M."/>
        </authorList>
    </citation>
    <scope>NUCLEOTIDE SEQUENCE</scope>
    <source>
        <strain evidence="1">E1834</strain>
    </source>
</reference>
<accession>A0ACB1ANC4</accession>
<evidence type="ECO:0000313" key="2">
    <source>
        <dbReference type="Proteomes" id="UP001497535"/>
    </source>
</evidence>
<comment type="caution">
    <text evidence="1">The sequence shown here is derived from an EMBL/GenBank/DDBJ whole genome shotgun (WGS) entry which is preliminary data.</text>
</comment>
<dbReference type="Proteomes" id="UP001497535">
    <property type="component" value="Unassembled WGS sequence"/>
</dbReference>
<name>A0ACB1ANC4_MELEN</name>
<evidence type="ECO:0000313" key="1">
    <source>
        <dbReference type="EMBL" id="CAK5095607.1"/>
    </source>
</evidence>
<sequence>MYSNIPSYFLLSRLFIFTSQMAFGLIFTRDNRTPVFRKKNIKKCIFPFSPVFVKKTPPFSYFLLSGNKEGKYSNKKRGGGKGMKWRKKINVHLSFTFIFIYSHTNGAFKKIKNGWMGGYIYVLLFIF</sequence>